<dbReference type="AlphaFoldDB" id="A0A9Q3UXP9"/>
<comment type="caution">
    <text evidence="1">The sequence shown here is derived from an EMBL/GenBank/DDBJ whole genome shotgun (WGS) entry which is preliminary data.</text>
</comment>
<reference evidence="1" key="1">
    <citation type="submission" date="2021-11" db="EMBL/GenBank/DDBJ databases">
        <title>Description of novel Chryseobacterium species.</title>
        <authorList>
            <person name="Saticioglu I.B."/>
            <person name="Ay H."/>
            <person name="Altun S."/>
            <person name="Duman M."/>
        </authorList>
    </citation>
    <scope>NUCLEOTIDE SEQUENCE</scope>
    <source>
        <strain evidence="1">C-39</strain>
    </source>
</reference>
<dbReference type="EMBL" id="JAJJML010000002">
    <property type="protein sequence ID" value="MCC9037024.1"/>
    <property type="molecule type" value="Genomic_DNA"/>
</dbReference>
<dbReference type="Proteomes" id="UP001107960">
    <property type="component" value="Unassembled WGS sequence"/>
</dbReference>
<evidence type="ECO:0000313" key="2">
    <source>
        <dbReference type="Proteomes" id="UP001107960"/>
    </source>
</evidence>
<proteinExistence type="predicted"/>
<dbReference type="RefSeq" id="WP_229986518.1">
    <property type="nucleotide sequence ID" value="NZ_JAJJML010000002.1"/>
</dbReference>
<evidence type="ECO:0000313" key="1">
    <source>
        <dbReference type="EMBL" id="MCC9037024.1"/>
    </source>
</evidence>
<gene>
    <name evidence="1" type="ORF">LNP80_22695</name>
</gene>
<accession>A0A9Q3UXP9</accession>
<name>A0A9Q3UXP9_9FLAO</name>
<organism evidence="1 2">
    <name type="scientific">Chryseobacterium muglaense</name>
    <dbReference type="NCBI Taxonomy" id="2893752"/>
    <lineage>
        <taxon>Bacteria</taxon>
        <taxon>Pseudomonadati</taxon>
        <taxon>Bacteroidota</taxon>
        <taxon>Flavobacteriia</taxon>
        <taxon>Flavobacteriales</taxon>
        <taxon>Weeksellaceae</taxon>
        <taxon>Chryseobacterium group</taxon>
        <taxon>Chryseobacterium</taxon>
    </lineage>
</organism>
<sequence length="156" mass="18472">MKFKLSTTEADKIILKKISSLKKNLKKIKVDKQGKFIDSLFNSLEIIKNITVENSDYFQDNAQLEFSLKVYTNVDLLLFSDTIQGFNFGISAFKILIDNSRSHIYEDAFFEIKNIEELKKYFFQFEKNMPDHIEIVEIEFKANFENTTTKYNFKIY</sequence>
<protein>
    <submittedName>
        <fullName evidence="1">Uncharacterized protein</fullName>
    </submittedName>
</protein>